<keyword evidence="1" id="KW-0812">Transmembrane</keyword>
<protein>
    <submittedName>
        <fullName evidence="2">DUF3667 domain-containing protein</fullName>
    </submittedName>
</protein>
<sequence length="310" mass="35216">MMASPSRPDRIVTTDALIEHQHLENCRNCGAITQGNFCQQCGQATHLHVPSAREFLHEFVAHYVALEGKLWHSLKLLIFKPGLLTREYIEGRRVRYVEPLRLYLSFSIIFFFVIKMSGVEIINLGESERSPQAERAQAALTAPATAPDKAKPGKIESKQIEVQAFGEYSKSLSDRINKVLSLPRDQLKDLAKRTFFSYVPYAIFLMMPVFALYLKLLYLGSGRRYGEHFLFALHSNAFAFLMLSLFVVADGWNFVRFVLLAWLTFYLPTALRRVYGGGRTVTALRWAVLMFLHVITMGIAMTAAISMILL</sequence>
<feature type="transmembrane region" description="Helical" evidence="1">
    <location>
        <begin position="229"/>
        <end position="248"/>
    </location>
</feature>
<organism evidence="2 3">
    <name type="scientific">Massilia phyllostachyos</name>
    <dbReference type="NCBI Taxonomy" id="2898585"/>
    <lineage>
        <taxon>Bacteria</taxon>
        <taxon>Pseudomonadati</taxon>
        <taxon>Pseudomonadota</taxon>
        <taxon>Betaproteobacteria</taxon>
        <taxon>Burkholderiales</taxon>
        <taxon>Oxalobacteraceae</taxon>
        <taxon>Telluria group</taxon>
        <taxon>Massilia</taxon>
    </lineage>
</organism>
<dbReference type="EMBL" id="JAJNOC010000001">
    <property type="protein sequence ID" value="MCD2514863.1"/>
    <property type="molecule type" value="Genomic_DNA"/>
</dbReference>
<keyword evidence="1" id="KW-1133">Transmembrane helix</keyword>
<reference evidence="2" key="1">
    <citation type="submission" date="2021-11" db="EMBL/GenBank/DDBJ databases">
        <title>The complete genome of Massilia sp sp. G4R7.</title>
        <authorList>
            <person name="Liu L."/>
            <person name="Yue J."/>
            <person name="Yuan J."/>
            <person name="Yang F."/>
            <person name="Li L."/>
        </authorList>
    </citation>
    <scope>NUCLEOTIDE SEQUENCE</scope>
    <source>
        <strain evidence="2">G4R7</strain>
    </source>
</reference>
<dbReference type="RefSeq" id="WP_231056207.1">
    <property type="nucleotide sequence ID" value="NZ_JAJNOC010000001.1"/>
</dbReference>
<keyword evidence="3" id="KW-1185">Reference proteome</keyword>
<feature type="transmembrane region" description="Helical" evidence="1">
    <location>
        <begin position="198"/>
        <end position="217"/>
    </location>
</feature>
<feature type="transmembrane region" description="Helical" evidence="1">
    <location>
        <begin position="283"/>
        <end position="309"/>
    </location>
</feature>
<name>A0ABS8Q008_9BURK</name>
<accession>A0ABS8Q008</accession>
<feature type="transmembrane region" description="Helical" evidence="1">
    <location>
        <begin position="102"/>
        <end position="122"/>
    </location>
</feature>
<evidence type="ECO:0000313" key="2">
    <source>
        <dbReference type="EMBL" id="MCD2514863.1"/>
    </source>
</evidence>
<evidence type="ECO:0000313" key="3">
    <source>
        <dbReference type="Proteomes" id="UP001179361"/>
    </source>
</evidence>
<feature type="transmembrane region" description="Helical" evidence="1">
    <location>
        <begin position="254"/>
        <end position="271"/>
    </location>
</feature>
<proteinExistence type="predicted"/>
<dbReference type="Proteomes" id="UP001179361">
    <property type="component" value="Unassembled WGS sequence"/>
</dbReference>
<evidence type="ECO:0000256" key="1">
    <source>
        <dbReference type="SAM" id="Phobius"/>
    </source>
</evidence>
<comment type="caution">
    <text evidence="2">The sequence shown here is derived from an EMBL/GenBank/DDBJ whole genome shotgun (WGS) entry which is preliminary data.</text>
</comment>
<keyword evidence="1" id="KW-0472">Membrane</keyword>
<dbReference type="InterPro" id="IPR022134">
    <property type="entry name" value="DUF3667"/>
</dbReference>
<gene>
    <name evidence="2" type="ORF">LQ564_00880</name>
</gene>
<dbReference type="Pfam" id="PF12412">
    <property type="entry name" value="DUF3667"/>
    <property type="match status" value="1"/>
</dbReference>